<dbReference type="InterPro" id="IPR029753">
    <property type="entry name" value="D-isomer_DH_CS"/>
</dbReference>
<keyword evidence="3" id="KW-0520">NAD</keyword>
<evidence type="ECO:0000313" key="9">
    <source>
        <dbReference type="Proteomes" id="UP000184216"/>
    </source>
</evidence>
<reference evidence="8 9" key="2">
    <citation type="submission" date="2016-11" db="EMBL/GenBank/DDBJ databases">
        <authorList>
            <person name="Varghese N."/>
            <person name="Submissions S."/>
        </authorList>
    </citation>
    <scope>NUCLEOTIDE SEQUENCE [LARGE SCALE GENOMIC DNA]</scope>
    <source>
        <strain evidence="8 9">DSM 6368</strain>
    </source>
</reference>
<evidence type="ECO:0000256" key="1">
    <source>
        <dbReference type="ARBA" id="ARBA00005854"/>
    </source>
</evidence>
<dbReference type="GO" id="GO:0051287">
    <property type="term" value="F:NAD binding"/>
    <property type="evidence" value="ECO:0007669"/>
    <property type="project" value="InterPro"/>
</dbReference>
<comment type="similarity">
    <text evidence="1 4">Belongs to the D-isomer specific 2-hydroxyacid dehydrogenase family.</text>
</comment>
<dbReference type="PANTHER" id="PTHR43761">
    <property type="entry name" value="D-ISOMER SPECIFIC 2-HYDROXYACID DEHYDROGENASE FAMILY PROTEIN (AFU_ORTHOLOGUE AFUA_1G13630)"/>
    <property type="match status" value="1"/>
</dbReference>
<dbReference type="GO" id="GO:0016616">
    <property type="term" value="F:oxidoreductase activity, acting on the CH-OH group of donors, NAD or NADP as acceptor"/>
    <property type="evidence" value="ECO:0007669"/>
    <property type="project" value="InterPro"/>
</dbReference>
<reference evidence="7 10" key="1">
    <citation type="submission" date="2016-11" db="EMBL/GenBank/DDBJ databases">
        <title>Whole genomes of Flavobacteriaceae.</title>
        <authorList>
            <person name="Stine C."/>
            <person name="Li C."/>
            <person name="Tadesse D."/>
        </authorList>
    </citation>
    <scope>NUCLEOTIDE SEQUENCE [LARGE SCALE GENOMIC DNA]</scope>
    <source>
        <strain evidence="7 10">ATCC 19366</strain>
    </source>
</reference>
<organism evidence="7 10">
    <name type="scientific">Flavobacterium pectinovorum</name>
    <dbReference type="NCBI Taxonomy" id="29533"/>
    <lineage>
        <taxon>Bacteria</taxon>
        <taxon>Pseudomonadati</taxon>
        <taxon>Bacteroidota</taxon>
        <taxon>Flavobacteriia</taxon>
        <taxon>Flavobacteriales</taxon>
        <taxon>Flavobacteriaceae</taxon>
        <taxon>Flavobacterium</taxon>
    </lineage>
</organism>
<feature type="domain" description="D-isomer specific 2-hydroxyacid dehydrogenase NAD-binding" evidence="6">
    <location>
        <begin position="106"/>
        <end position="290"/>
    </location>
</feature>
<dbReference type="PROSITE" id="PS00671">
    <property type="entry name" value="D_2_HYDROXYACID_DH_3"/>
    <property type="match status" value="1"/>
</dbReference>
<dbReference type="InterPro" id="IPR050418">
    <property type="entry name" value="D-iso_2-hydroxyacid_DH_PdxB"/>
</dbReference>
<gene>
    <name evidence="7" type="ORF">B0A72_22960</name>
    <name evidence="8" type="ORF">SAMN05444387_4788</name>
</gene>
<dbReference type="InterPro" id="IPR036291">
    <property type="entry name" value="NAD(P)-bd_dom_sf"/>
</dbReference>
<dbReference type="Proteomes" id="UP000184216">
    <property type="component" value="Unassembled WGS sequence"/>
</dbReference>
<dbReference type="Pfam" id="PF02826">
    <property type="entry name" value="2-Hacid_dh_C"/>
    <property type="match status" value="1"/>
</dbReference>
<evidence type="ECO:0000313" key="7">
    <source>
        <dbReference type="EMBL" id="OXA98974.1"/>
    </source>
</evidence>
<dbReference type="PANTHER" id="PTHR43761:SF1">
    <property type="entry name" value="D-ISOMER SPECIFIC 2-HYDROXYACID DEHYDROGENASE CATALYTIC DOMAIN-CONTAINING PROTEIN-RELATED"/>
    <property type="match status" value="1"/>
</dbReference>
<dbReference type="InterPro" id="IPR006139">
    <property type="entry name" value="D-isomer_2_OHA_DH_cat_dom"/>
</dbReference>
<protein>
    <submittedName>
        <fullName evidence="8">Phosphoglycerate dehydrogenase</fullName>
    </submittedName>
</protein>
<dbReference type="AlphaFoldDB" id="A0AB36NTV8"/>
<evidence type="ECO:0000256" key="4">
    <source>
        <dbReference type="RuleBase" id="RU003719"/>
    </source>
</evidence>
<dbReference type="Gene3D" id="3.40.50.720">
    <property type="entry name" value="NAD(P)-binding Rossmann-like Domain"/>
    <property type="match status" value="2"/>
</dbReference>
<keyword evidence="9" id="KW-1185">Reference proteome</keyword>
<evidence type="ECO:0000256" key="2">
    <source>
        <dbReference type="ARBA" id="ARBA00023002"/>
    </source>
</evidence>
<evidence type="ECO:0000313" key="10">
    <source>
        <dbReference type="Proteomes" id="UP000198431"/>
    </source>
</evidence>
<keyword evidence="2 4" id="KW-0560">Oxidoreductase</keyword>
<evidence type="ECO:0000259" key="6">
    <source>
        <dbReference type="Pfam" id="PF02826"/>
    </source>
</evidence>
<comment type="caution">
    <text evidence="7">The sequence shown here is derived from an EMBL/GenBank/DDBJ whole genome shotgun (WGS) entry which is preliminary data.</text>
</comment>
<dbReference type="EMBL" id="MUHB01000034">
    <property type="protein sequence ID" value="OXA98974.1"/>
    <property type="molecule type" value="Genomic_DNA"/>
</dbReference>
<evidence type="ECO:0000313" key="8">
    <source>
        <dbReference type="EMBL" id="SHN22383.1"/>
    </source>
</evidence>
<name>A0AB36NTV8_9FLAO</name>
<dbReference type="EMBL" id="FRBX01000011">
    <property type="protein sequence ID" value="SHN22383.1"/>
    <property type="molecule type" value="Genomic_DNA"/>
</dbReference>
<sequence>MTKILLLDKIAEKGLERFKEFSIIDDGCAFDQEKIKSVIGNYHGVIFKSGNRINREILLDAANLKFVARAGSGVDNIDINTLNELDIKLFTSAKGNARSVAEYVLGTMILLSHKLFESHLGAKNNNFQRHTWQGRNISELSIGVIGYGVIGKEVVDLLAPLCKNILVYTNKELTFKNDNHSNVKFYNSIEEVVSMSEVITIHTSLNPTTEYLFNEKLFKCMRKGSILINTARGKIIEDSALLNAFKDDTIAYAALDSLYPDPHYNTDPILNTYNHFLIHHPKVFYTPHIAAGTRDALEEVSENLASDVKYFLDETKNYN</sequence>
<dbReference type="SUPFAM" id="SSF52283">
    <property type="entry name" value="Formate/glycerate dehydrogenase catalytic domain-like"/>
    <property type="match status" value="1"/>
</dbReference>
<dbReference type="RefSeq" id="WP_073398362.1">
    <property type="nucleotide sequence ID" value="NZ_FRBX01000011.1"/>
</dbReference>
<dbReference type="Proteomes" id="UP000198431">
    <property type="component" value="Unassembled WGS sequence"/>
</dbReference>
<evidence type="ECO:0000256" key="3">
    <source>
        <dbReference type="ARBA" id="ARBA00023027"/>
    </source>
</evidence>
<dbReference type="InterPro" id="IPR006140">
    <property type="entry name" value="D-isomer_DH_NAD-bd"/>
</dbReference>
<dbReference type="SUPFAM" id="SSF51735">
    <property type="entry name" value="NAD(P)-binding Rossmann-fold domains"/>
    <property type="match status" value="1"/>
</dbReference>
<accession>A0AB36NTV8</accession>
<feature type="domain" description="D-isomer specific 2-hydroxyacid dehydrogenase catalytic" evidence="5">
    <location>
        <begin position="4"/>
        <end position="315"/>
    </location>
</feature>
<evidence type="ECO:0000259" key="5">
    <source>
        <dbReference type="Pfam" id="PF00389"/>
    </source>
</evidence>
<proteinExistence type="inferred from homology"/>
<dbReference type="Pfam" id="PF00389">
    <property type="entry name" value="2-Hacid_dh"/>
    <property type="match status" value="1"/>
</dbReference>